<gene>
    <name evidence="1" type="ORF">DMP09_17535</name>
</gene>
<keyword evidence="1" id="KW-0808">Transferase</keyword>
<dbReference type="Proteomes" id="UP000270112">
    <property type="component" value="Unassembled WGS sequence"/>
</dbReference>
<evidence type="ECO:0000313" key="1">
    <source>
        <dbReference type="EMBL" id="RNM38513.1"/>
    </source>
</evidence>
<sequence length="31" mass="3104">MLLIANPAAQNGRGADAATEAAHLLRTAVGE</sequence>
<comment type="caution">
    <text evidence="1">The sequence shown here is derived from an EMBL/GenBank/DDBJ whole genome shotgun (WGS) entry which is preliminary data.</text>
</comment>
<accession>A0A3N0INC8</accession>
<name>A0A3N0INC8_9ACTN</name>
<dbReference type="GO" id="GO:0016301">
    <property type="term" value="F:kinase activity"/>
    <property type="evidence" value="ECO:0007669"/>
    <property type="project" value="UniProtKB-KW"/>
</dbReference>
<proteinExistence type="predicted"/>
<evidence type="ECO:0000313" key="2">
    <source>
        <dbReference type="Proteomes" id="UP000270112"/>
    </source>
</evidence>
<reference evidence="2" key="1">
    <citation type="submission" date="2018-05" db="EMBL/GenBank/DDBJ databases">
        <title>Genome Sequencing of selected type strains of the family Eggerthellaceae.</title>
        <authorList>
            <person name="Danylec N."/>
            <person name="Stoll D.A."/>
            <person name="Doetsch A."/>
            <person name="Huch M."/>
        </authorList>
    </citation>
    <scope>NUCLEOTIDE SEQUENCE [LARGE SCALE GENOMIC DNA]</scope>
    <source>
        <strain evidence="2">DSM 16107</strain>
    </source>
</reference>
<dbReference type="AlphaFoldDB" id="A0A3N0INC8"/>
<keyword evidence="1" id="KW-0418">Kinase</keyword>
<feature type="non-terminal residue" evidence="1">
    <location>
        <position position="31"/>
    </location>
</feature>
<dbReference type="EMBL" id="QICC01000162">
    <property type="protein sequence ID" value="RNM38513.1"/>
    <property type="molecule type" value="Genomic_DNA"/>
</dbReference>
<protein>
    <submittedName>
        <fullName evidence="1">Diacylglycerol kinase</fullName>
    </submittedName>
</protein>
<organism evidence="1 2">
    <name type="scientific">Eggerthella sinensis</name>
    <dbReference type="NCBI Taxonomy" id="242230"/>
    <lineage>
        <taxon>Bacteria</taxon>
        <taxon>Bacillati</taxon>
        <taxon>Actinomycetota</taxon>
        <taxon>Coriobacteriia</taxon>
        <taxon>Eggerthellales</taxon>
        <taxon>Eggerthellaceae</taxon>
        <taxon>Eggerthella</taxon>
    </lineage>
</organism>